<gene>
    <name evidence="6" type="ORF">STAS_12312</name>
</gene>
<proteinExistence type="predicted"/>
<comment type="caution">
    <text evidence="6">The sequence shown here is derived from an EMBL/GenBank/DDBJ whole genome shotgun (WGS) entry which is preliminary data.</text>
</comment>
<feature type="region of interest" description="Disordered" evidence="4">
    <location>
        <begin position="63"/>
        <end position="128"/>
    </location>
</feature>
<keyword evidence="3" id="KW-0862">Zinc</keyword>
<accession>A0A5A7PTJ6</accession>
<evidence type="ECO:0000256" key="1">
    <source>
        <dbReference type="ARBA" id="ARBA00022723"/>
    </source>
</evidence>
<sequence length="144" mass="15826">MQEPDKNQLNIITVQTRIEELPSPLASRHNPACYCGTDDAFLCQACDLSVHSANPLARCHNRVRLKTSSDDPAWHRGFTRKARTPGPNKKNISAKSQSGPASNPAHPSEDNDTEEEQPNPTHLCTLDQPVNDNGHLTCRAHGIT</sequence>
<dbReference type="GO" id="GO:0005634">
    <property type="term" value="C:nucleus"/>
    <property type="evidence" value="ECO:0007669"/>
    <property type="project" value="TreeGrafter"/>
</dbReference>
<dbReference type="EMBL" id="BKCP01005072">
    <property type="protein sequence ID" value="GER35998.1"/>
    <property type="molecule type" value="Genomic_DNA"/>
</dbReference>
<evidence type="ECO:0000256" key="4">
    <source>
        <dbReference type="SAM" id="MobiDB-lite"/>
    </source>
</evidence>
<dbReference type="SMART" id="SM00336">
    <property type="entry name" value="BBOX"/>
    <property type="match status" value="1"/>
</dbReference>
<keyword evidence="2" id="KW-0863">Zinc-finger</keyword>
<evidence type="ECO:0000256" key="2">
    <source>
        <dbReference type="ARBA" id="ARBA00022771"/>
    </source>
</evidence>
<dbReference type="InterPro" id="IPR052453">
    <property type="entry name" value="CONSTANS-like_ZF"/>
</dbReference>
<evidence type="ECO:0000256" key="3">
    <source>
        <dbReference type="ARBA" id="ARBA00022833"/>
    </source>
</evidence>
<feature type="domain" description="B box-type" evidence="5">
    <location>
        <begin position="21"/>
        <end position="65"/>
    </location>
</feature>
<dbReference type="PANTHER" id="PTHR31874:SF1">
    <property type="entry name" value="ZINC FINGER PROTEIN CONSTANS-LIKE 6"/>
    <property type="match status" value="1"/>
</dbReference>
<dbReference type="InterPro" id="IPR000315">
    <property type="entry name" value="Znf_B-box"/>
</dbReference>
<organism evidence="6 7">
    <name type="scientific">Striga asiatica</name>
    <name type="common">Asiatic witchweed</name>
    <name type="synonym">Buchnera asiatica</name>
    <dbReference type="NCBI Taxonomy" id="4170"/>
    <lineage>
        <taxon>Eukaryota</taxon>
        <taxon>Viridiplantae</taxon>
        <taxon>Streptophyta</taxon>
        <taxon>Embryophyta</taxon>
        <taxon>Tracheophyta</taxon>
        <taxon>Spermatophyta</taxon>
        <taxon>Magnoliopsida</taxon>
        <taxon>eudicotyledons</taxon>
        <taxon>Gunneridae</taxon>
        <taxon>Pentapetalae</taxon>
        <taxon>asterids</taxon>
        <taxon>lamiids</taxon>
        <taxon>Lamiales</taxon>
        <taxon>Orobanchaceae</taxon>
        <taxon>Buchnereae</taxon>
        <taxon>Striga</taxon>
    </lineage>
</organism>
<evidence type="ECO:0000313" key="6">
    <source>
        <dbReference type="EMBL" id="GER35998.1"/>
    </source>
</evidence>
<dbReference type="PANTHER" id="PTHR31874">
    <property type="entry name" value="CCT MOTIF FAMILY PROTEIN, EXPRESSED"/>
    <property type="match status" value="1"/>
</dbReference>
<dbReference type="GO" id="GO:0006355">
    <property type="term" value="P:regulation of DNA-templated transcription"/>
    <property type="evidence" value="ECO:0007669"/>
    <property type="project" value="TreeGrafter"/>
</dbReference>
<keyword evidence="7" id="KW-1185">Reference proteome</keyword>
<dbReference type="InterPro" id="IPR049808">
    <property type="entry name" value="CONSTANS-like_Bbox1"/>
</dbReference>
<dbReference type="AlphaFoldDB" id="A0A5A7PTJ6"/>
<feature type="compositionally biased region" description="Polar residues" evidence="4">
    <location>
        <begin position="90"/>
        <end position="101"/>
    </location>
</feature>
<protein>
    <submittedName>
        <fullName evidence="6">Zinc finger B-box type family protein</fullName>
    </submittedName>
</protein>
<dbReference type="Proteomes" id="UP000325081">
    <property type="component" value="Unassembled WGS sequence"/>
</dbReference>
<reference evidence="7" key="1">
    <citation type="journal article" date="2019" name="Curr. Biol.">
        <title>Genome Sequence of Striga asiatica Provides Insight into the Evolution of Plant Parasitism.</title>
        <authorList>
            <person name="Yoshida S."/>
            <person name="Kim S."/>
            <person name="Wafula E.K."/>
            <person name="Tanskanen J."/>
            <person name="Kim Y.M."/>
            <person name="Honaas L."/>
            <person name="Yang Z."/>
            <person name="Spallek T."/>
            <person name="Conn C.E."/>
            <person name="Ichihashi Y."/>
            <person name="Cheong K."/>
            <person name="Cui S."/>
            <person name="Der J.P."/>
            <person name="Gundlach H."/>
            <person name="Jiao Y."/>
            <person name="Hori C."/>
            <person name="Ishida J.K."/>
            <person name="Kasahara H."/>
            <person name="Kiba T."/>
            <person name="Kim M.S."/>
            <person name="Koo N."/>
            <person name="Laohavisit A."/>
            <person name="Lee Y.H."/>
            <person name="Lumba S."/>
            <person name="McCourt P."/>
            <person name="Mortimer J.C."/>
            <person name="Mutuku J.M."/>
            <person name="Nomura T."/>
            <person name="Sasaki-Sekimoto Y."/>
            <person name="Seto Y."/>
            <person name="Wang Y."/>
            <person name="Wakatake T."/>
            <person name="Sakakibara H."/>
            <person name="Demura T."/>
            <person name="Yamaguchi S."/>
            <person name="Yoneyama K."/>
            <person name="Manabe R.I."/>
            <person name="Nelson D.C."/>
            <person name="Schulman A.H."/>
            <person name="Timko M.P."/>
            <person name="dePamphilis C.W."/>
            <person name="Choi D."/>
            <person name="Shirasu K."/>
        </authorList>
    </citation>
    <scope>NUCLEOTIDE SEQUENCE [LARGE SCALE GENOMIC DNA]</scope>
    <source>
        <strain evidence="7">cv. UVA1</strain>
    </source>
</reference>
<dbReference type="OrthoDB" id="153872at2759"/>
<evidence type="ECO:0000259" key="5">
    <source>
        <dbReference type="SMART" id="SM00336"/>
    </source>
</evidence>
<dbReference type="CDD" id="cd19821">
    <property type="entry name" value="Bbox1_BBX-like"/>
    <property type="match status" value="1"/>
</dbReference>
<dbReference type="GO" id="GO:0008270">
    <property type="term" value="F:zinc ion binding"/>
    <property type="evidence" value="ECO:0007669"/>
    <property type="project" value="UniProtKB-KW"/>
</dbReference>
<evidence type="ECO:0000313" key="7">
    <source>
        <dbReference type="Proteomes" id="UP000325081"/>
    </source>
</evidence>
<name>A0A5A7PTJ6_STRAF</name>
<keyword evidence="1" id="KW-0479">Metal-binding</keyword>